<dbReference type="InterPro" id="IPR016181">
    <property type="entry name" value="Acyl_CoA_acyltransferase"/>
</dbReference>
<sequence>MGYLRHGIADDHDVFEIEMPTNELASNRMNEVRMALYPTFINTSQKLRNPNKKTKLVAWRDFYGDGDFCKEKGFIPYQTYYKAQRSLEKPISEVRTPVGVDVKYHPMESKEERIKYTELENQFYQGVVYRSVNMLEWMMGGPELHTISAFEGDELVGSVMCWQTGAVERLFVIPRWRNKELGKFLITKGFEYHLKNGRMNVETLVNELDEEGKLLLESMGYSFPVKLELFALGIN</sequence>
<dbReference type="GO" id="GO:0016747">
    <property type="term" value="F:acyltransferase activity, transferring groups other than amino-acyl groups"/>
    <property type="evidence" value="ECO:0007669"/>
    <property type="project" value="InterPro"/>
</dbReference>
<dbReference type="EMBL" id="JACVVD010000029">
    <property type="protein sequence ID" value="MBD0384841.1"/>
    <property type="molecule type" value="Genomic_DNA"/>
</dbReference>
<reference evidence="2" key="1">
    <citation type="submission" date="2020-09" db="EMBL/GenBank/DDBJ databases">
        <title>Draft Genome Sequence of Paenibacillus sp. WST5.</title>
        <authorList>
            <person name="Bao Z."/>
        </authorList>
    </citation>
    <scope>NUCLEOTIDE SEQUENCE</scope>
    <source>
        <strain evidence="2">WST5</strain>
    </source>
</reference>
<organism evidence="2 3">
    <name type="scientific">Paenibacillus sedimenti</name>
    <dbReference type="NCBI Taxonomy" id="2770274"/>
    <lineage>
        <taxon>Bacteria</taxon>
        <taxon>Bacillati</taxon>
        <taxon>Bacillota</taxon>
        <taxon>Bacilli</taxon>
        <taxon>Bacillales</taxon>
        <taxon>Paenibacillaceae</taxon>
        <taxon>Paenibacillus</taxon>
    </lineage>
</organism>
<proteinExistence type="predicted"/>
<dbReference type="SUPFAM" id="SSF55729">
    <property type="entry name" value="Acyl-CoA N-acyltransferases (Nat)"/>
    <property type="match status" value="1"/>
</dbReference>
<dbReference type="RefSeq" id="WP_188178599.1">
    <property type="nucleotide sequence ID" value="NZ_JACVVD010000029.1"/>
</dbReference>
<comment type="caution">
    <text evidence="2">The sequence shown here is derived from an EMBL/GenBank/DDBJ whole genome shotgun (WGS) entry which is preliminary data.</text>
</comment>
<name>A0A926KX92_9BACL</name>
<evidence type="ECO:0000313" key="3">
    <source>
        <dbReference type="Proteomes" id="UP000650466"/>
    </source>
</evidence>
<protein>
    <submittedName>
        <fullName evidence="2">GNAT family N-acetyltransferase</fullName>
    </submittedName>
</protein>
<dbReference type="Proteomes" id="UP000650466">
    <property type="component" value="Unassembled WGS sequence"/>
</dbReference>
<evidence type="ECO:0000259" key="1">
    <source>
        <dbReference type="PROSITE" id="PS51186"/>
    </source>
</evidence>
<dbReference type="Pfam" id="PF00583">
    <property type="entry name" value="Acetyltransf_1"/>
    <property type="match status" value="1"/>
</dbReference>
<accession>A0A926KX92</accession>
<evidence type="ECO:0000313" key="2">
    <source>
        <dbReference type="EMBL" id="MBD0384841.1"/>
    </source>
</evidence>
<keyword evidence="3" id="KW-1185">Reference proteome</keyword>
<dbReference type="CDD" id="cd04301">
    <property type="entry name" value="NAT_SF"/>
    <property type="match status" value="1"/>
</dbReference>
<dbReference type="Gene3D" id="3.40.630.30">
    <property type="match status" value="1"/>
</dbReference>
<gene>
    <name evidence="2" type="ORF">ICC18_33055</name>
</gene>
<dbReference type="AlphaFoldDB" id="A0A926KX92"/>
<feature type="domain" description="N-acetyltransferase" evidence="1">
    <location>
        <begin position="102"/>
        <end position="235"/>
    </location>
</feature>
<dbReference type="InterPro" id="IPR000182">
    <property type="entry name" value="GNAT_dom"/>
</dbReference>
<dbReference type="PROSITE" id="PS51186">
    <property type="entry name" value="GNAT"/>
    <property type="match status" value="1"/>
</dbReference>